<dbReference type="InterPro" id="IPR018076">
    <property type="entry name" value="T2SS_GspF_dom"/>
</dbReference>
<evidence type="ECO:0000313" key="10">
    <source>
        <dbReference type="EMBL" id="AJD48229.1"/>
    </source>
</evidence>
<feature type="transmembrane region" description="Helical" evidence="8">
    <location>
        <begin position="225"/>
        <end position="244"/>
    </location>
</feature>
<feature type="domain" description="Type II secretion system protein GspF" evidence="9">
    <location>
        <begin position="276"/>
        <end position="397"/>
    </location>
</feature>
<protein>
    <submittedName>
        <fullName evidence="10">General secretion pathway protein F</fullName>
    </submittedName>
</protein>
<dbReference type="PANTHER" id="PTHR30012">
    <property type="entry name" value="GENERAL SECRETION PATHWAY PROTEIN"/>
    <property type="match status" value="1"/>
</dbReference>
<feature type="domain" description="Type II secretion system protein GspF" evidence="9">
    <location>
        <begin position="73"/>
        <end position="195"/>
    </location>
</feature>
<dbReference type="KEGG" id="apac:S7S_09075"/>
<dbReference type="GO" id="GO:0015627">
    <property type="term" value="C:type II protein secretion system complex"/>
    <property type="evidence" value="ECO:0007669"/>
    <property type="project" value="InterPro"/>
</dbReference>
<keyword evidence="3" id="KW-1003">Cell membrane</keyword>
<dbReference type="FunFam" id="1.20.81.30:FF:000001">
    <property type="entry name" value="Type II secretion system protein F"/>
    <property type="match status" value="2"/>
</dbReference>
<dbReference type="HOGENOM" id="CLU_035032_0_1_6"/>
<evidence type="ECO:0000313" key="11">
    <source>
        <dbReference type="Proteomes" id="UP000006764"/>
    </source>
</evidence>
<evidence type="ECO:0000256" key="4">
    <source>
        <dbReference type="ARBA" id="ARBA00022519"/>
    </source>
</evidence>
<keyword evidence="4" id="KW-0997">Cell inner membrane</keyword>
<dbReference type="InterPro" id="IPR003004">
    <property type="entry name" value="GspF/PilC"/>
</dbReference>
<evidence type="ECO:0000259" key="9">
    <source>
        <dbReference type="Pfam" id="PF00482"/>
    </source>
</evidence>
<keyword evidence="7 8" id="KW-0472">Membrane</keyword>
<gene>
    <name evidence="10" type="ORF">S7S_09075</name>
</gene>
<comment type="similarity">
    <text evidence="2">Belongs to the GSP F family.</text>
</comment>
<sequence>MPAFEYRSLDAGGKIKKGMVEADSARQVRQQLRNKGWVPIEVRETRDQKGKGTLFSGLSRSGKLNTAEQALITRQLATLIRSGLPIEQALSAVARQAGRPHVERIVLAVRAKVTEGYSLARSMGEFPRAFPEMYRATVAAGESSGHLEQVLEQLSEYLENRHDTGRSVMQSLIYPIFIMIFSILIIVMMMTFVVPRMVEVFARNEQTLPMLTRVMITVSDLFRDWLWLAVLLIVVGIFAFVRAMRAPSFRMRVHTRLARMPLIGKLICTSDSSRLASTLGILSRSGVPLVEALAISSQVVGNLAIREAVNQAAARVREGGNLSRALETSGYFPPMLVQMIASGEASGELDRMLTRAAEYQEREMSGVVNTVVSLLGPAMLLMMAGLVVLIVMAMMLPILQMNKLFGI</sequence>
<dbReference type="Pfam" id="PF00482">
    <property type="entry name" value="T2SSF"/>
    <property type="match status" value="2"/>
</dbReference>
<evidence type="ECO:0000256" key="7">
    <source>
        <dbReference type="ARBA" id="ARBA00023136"/>
    </source>
</evidence>
<dbReference type="Gene3D" id="1.20.81.30">
    <property type="entry name" value="Type II secretion system (T2SS), domain F"/>
    <property type="match status" value="2"/>
</dbReference>
<evidence type="ECO:0000256" key="3">
    <source>
        <dbReference type="ARBA" id="ARBA00022475"/>
    </source>
</evidence>
<evidence type="ECO:0000256" key="1">
    <source>
        <dbReference type="ARBA" id="ARBA00004429"/>
    </source>
</evidence>
<evidence type="ECO:0000256" key="5">
    <source>
        <dbReference type="ARBA" id="ARBA00022692"/>
    </source>
</evidence>
<evidence type="ECO:0000256" key="6">
    <source>
        <dbReference type="ARBA" id="ARBA00022989"/>
    </source>
</evidence>
<organism evidence="10 11">
    <name type="scientific">Isoalcanivorax pacificus W11-5</name>
    <dbReference type="NCBI Taxonomy" id="391936"/>
    <lineage>
        <taxon>Bacteria</taxon>
        <taxon>Pseudomonadati</taxon>
        <taxon>Pseudomonadota</taxon>
        <taxon>Gammaproteobacteria</taxon>
        <taxon>Oceanospirillales</taxon>
        <taxon>Alcanivoracaceae</taxon>
        <taxon>Isoalcanivorax</taxon>
    </lineage>
</organism>
<dbReference type="PANTHER" id="PTHR30012:SF0">
    <property type="entry name" value="TYPE II SECRETION SYSTEM PROTEIN F-RELATED"/>
    <property type="match status" value="1"/>
</dbReference>
<keyword evidence="5 8" id="KW-0812">Transmembrane</keyword>
<feature type="transmembrane region" description="Helical" evidence="8">
    <location>
        <begin position="371"/>
        <end position="399"/>
    </location>
</feature>
<dbReference type="EMBL" id="CP004387">
    <property type="protein sequence ID" value="AJD48229.1"/>
    <property type="molecule type" value="Genomic_DNA"/>
</dbReference>
<dbReference type="GO" id="GO:0015628">
    <property type="term" value="P:protein secretion by the type II secretion system"/>
    <property type="evidence" value="ECO:0007669"/>
    <property type="project" value="InterPro"/>
</dbReference>
<dbReference type="OrthoDB" id="9805682at2"/>
<dbReference type="AlphaFoldDB" id="A0A0B4XIU4"/>
<dbReference type="RefSeq" id="WP_008737710.1">
    <property type="nucleotide sequence ID" value="NZ_CP004387.1"/>
</dbReference>
<keyword evidence="11" id="KW-1185">Reference proteome</keyword>
<evidence type="ECO:0000256" key="2">
    <source>
        <dbReference type="ARBA" id="ARBA00005745"/>
    </source>
</evidence>
<dbReference type="NCBIfam" id="TIGR02120">
    <property type="entry name" value="GspF"/>
    <property type="match status" value="1"/>
</dbReference>
<name>A0A0B4XIU4_9GAMM</name>
<reference evidence="10 11" key="1">
    <citation type="journal article" date="2012" name="J. Bacteriol.">
        <title>Genome sequence of an alkane-degrading bacterium, Alcanivorax pacificus type strain W11-5, isolated from deep sea sediment.</title>
        <authorList>
            <person name="Lai Q."/>
            <person name="Shao Z."/>
        </authorList>
    </citation>
    <scope>NUCLEOTIDE SEQUENCE [LARGE SCALE GENOMIC DNA]</scope>
    <source>
        <strain evidence="10 11">W11-5</strain>
    </source>
</reference>
<dbReference type="InterPro" id="IPR042094">
    <property type="entry name" value="T2SS_GspF_sf"/>
</dbReference>
<evidence type="ECO:0000256" key="8">
    <source>
        <dbReference type="SAM" id="Phobius"/>
    </source>
</evidence>
<dbReference type="Proteomes" id="UP000006764">
    <property type="component" value="Chromosome"/>
</dbReference>
<proteinExistence type="inferred from homology"/>
<dbReference type="GO" id="GO:0005886">
    <property type="term" value="C:plasma membrane"/>
    <property type="evidence" value="ECO:0007669"/>
    <property type="project" value="UniProtKB-SubCell"/>
</dbReference>
<comment type="subcellular location">
    <subcellularLocation>
        <location evidence="1">Cell inner membrane</location>
        <topology evidence="1">Multi-pass membrane protein</topology>
    </subcellularLocation>
</comment>
<accession>A0A0B4XIU4</accession>
<feature type="transmembrane region" description="Helical" evidence="8">
    <location>
        <begin position="172"/>
        <end position="194"/>
    </location>
</feature>
<dbReference type="InterPro" id="IPR011850">
    <property type="entry name" value="T2SS_GspF"/>
</dbReference>
<dbReference type="PRINTS" id="PR00812">
    <property type="entry name" value="BCTERIALGSPF"/>
</dbReference>
<dbReference type="STRING" id="391936.S7S_09075"/>
<keyword evidence="6 8" id="KW-1133">Transmembrane helix</keyword>